<evidence type="ECO:0000256" key="9">
    <source>
        <dbReference type="ARBA" id="ARBA00049091"/>
    </source>
</evidence>
<dbReference type="InterPro" id="IPR050924">
    <property type="entry name" value="Peroxiredoxin_BCP/PrxQ"/>
</dbReference>
<dbReference type="OrthoDB" id="338622at2759"/>
<evidence type="ECO:0000256" key="1">
    <source>
        <dbReference type="ARBA" id="ARBA00013017"/>
    </source>
</evidence>
<comment type="catalytic activity">
    <reaction evidence="9">
        <text>a hydroperoxide + [thioredoxin]-dithiol = an alcohol + [thioredoxin]-disulfide + H2O</text>
        <dbReference type="Rhea" id="RHEA:62620"/>
        <dbReference type="Rhea" id="RHEA-COMP:10698"/>
        <dbReference type="Rhea" id="RHEA-COMP:10700"/>
        <dbReference type="ChEBI" id="CHEBI:15377"/>
        <dbReference type="ChEBI" id="CHEBI:29950"/>
        <dbReference type="ChEBI" id="CHEBI:30879"/>
        <dbReference type="ChEBI" id="CHEBI:35924"/>
        <dbReference type="ChEBI" id="CHEBI:50058"/>
        <dbReference type="EC" id="1.11.1.24"/>
    </reaction>
</comment>
<evidence type="ECO:0000313" key="12">
    <source>
        <dbReference type="Proteomes" id="UP000039046"/>
    </source>
</evidence>
<protein>
    <recommendedName>
        <fullName evidence="1">thioredoxin-dependent peroxiredoxin</fullName>
        <ecNumber evidence="1">1.11.1.24</ecNumber>
    </recommendedName>
    <alternativeName>
        <fullName evidence="7">Thioredoxin peroxidase</fullName>
    </alternativeName>
</protein>
<dbReference type="EC" id="1.11.1.24" evidence="1"/>
<dbReference type="STRING" id="1531966.A0A0A1T4Z3"/>
<dbReference type="InterPro" id="IPR013766">
    <property type="entry name" value="Thioredoxin_domain"/>
</dbReference>
<evidence type="ECO:0000256" key="3">
    <source>
        <dbReference type="ARBA" id="ARBA00022862"/>
    </source>
</evidence>
<dbReference type="GO" id="GO:0008379">
    <property type="term" value="F:thioredoxin peroxidase activity"/>
    <property type="evidence" value="ECO:0007669"/>
    <property type="project" value="TreeGrafter"/>
</dbReference>
<dbReference type="SUPFAM" id="SSF52833">
    <property type="entry name" value="Thioredoxin-like"/>
    <property type="match status" value="1"/>
</dbReference>
<evidence type="ECO:0000256" key="4">
    <source>
        <dbReference type="ARBA" id="ARBA00023002"/>
    </source>
</evidence>
<dbReference type="GO" id="GO:0045454">
    <property type="term" value="P:cell redox homeostasis"/>
    <property type="evidence" value="ECO:0007669"/>
    <property type="project" value="TreeGrafter"/>
</dbReference>
<dbReference type="InterPro" id="IPR000866">
    <property type="entry name" value="AhpC/TSA"/>
</dbReference>
<keyword evidence="2" id="KW-0575">Peroxidase</keyword>
<dbReference type="Gene3D" id="3.40.30.10">
    <property type="entry name" value="Glutaredoxin"/>
    <property type="match status" value="1"/>
</dbReference>
<evidence type="ECO:0000256" key="8">
    <source>
        <dbReference type="ARBA" id="ARBA00038489"/>
    </source>
</evidence>
<keyword evidence="5" id="KW-1015">Disulfide bond</keyword>
<evidence type="ECO:0000256" key="7">
    <source>
        <dbReference type="ARBA" id="ARBA00032824"/>
    </source>
</evidence>
<dbReference type="GO" id="GO:0034599">
    <property type="term" value="P:cellular response to oxidative stress"/>
    <property type="evidence" value="ECO:0007669"/>
    <property type="project" value="TreeGrafter"/>
</dbReference>
<dbReference type="EMBL" id="CDHN01000001">
    <property type="protein sequence ID" value="CEJ80419.1"/>
    <property type="molecule type" value="Genomic_DNA"/>
</dbReference>
<proteinExistence type="inferred from homology"/>
<dbReference type="AlphaFoldDB" id="A0A0A1T4Z3"/>
<dbReference type="Proteomes" id="UP000039046">
    <property type="component" value="Unassembled WGS sequence"/>
</dbReference>
<dbReference type="Pfam" id="PF00578">
    <property type="entry name" value="AhpC-TSA"/>
    <property type="match status" value="1"/>
</dbReference>
<gene>
    <name evidence="11" type="ORF">VHEMI00601</name>
</gene>
<organism evidence="11 12">
    <name type="scientific">[Torrubiella] hemipterigena</name>
    <dbReference type="NCBI Taxonomy" id="1531966"/>
    <lineage>
        <taxon>Eukaryota</taxon>
        <taxon>Fungi</taxon>
        <taxon>Dikarya</taxon>
        <taxon>Ascomycota</taxon>
        <taxon>Pezizomycotina</taxon>
        <taxon>Sordariomycetes</taxon>
        <taxon>Hypocreomycetidae</taxon>
        <taxon>Hypocreales</taxon>
        <taxon>Clavicipitaceae</taxon>
        <taxon>Clavicipitaceae incertae sedis</taxon>
        <taxon>'Torrubiella' clade</taxon>
    </lineage>
</organism>
<dbReference type="PANTHER" id="PTHR42801:SF7">
    <property type="entry name" value="SLL1159 PROTEIN"/>
    <property type="match status" value="1"/>
</dbReference>
<evidence type="ECO:0000256" key="6">
    <source>
        <dbReference type="ARBA" id="ARBA00023284"/>
    </source>
</evidence>
<evidence type="ECO:0000313" key="11">
    <source>
        <dbReference type="EMBL" id="CEJ80419.1"/>
    </source>
</evidence>
<sequence>MASQTEQLEQIENHVRNNVPENIKKIIFQAIDDHKVAFDPCKVIKTGEKFPDFTLSNAVNKEISYSDLLAASKKGILITFYRGEWCPYCNVSLAFLQKHLVDFQARGVTVVAISPELPNTSITTAEKHALKFEVLSDAGNKVARELGIVWRQFDSLAEVSKAMGVDQVQRNGDDSREIPVPTNLLVDKSGTVRNVYTDPDWSKRLEPSVMLGWADKL</sequence>
<dbReference type="InterPro" id="IPR036249">
    <property type="entry name" value="Thioredoxin-like_sf"/>
</dbReference>
<dbReference type="CDD" id="cd02970">
    <property type="entry name" value="PRX_like2"/>
    <property type="match status" value="1"/>
</dbReference>
<accession>A0A0A1T4Z3</accession>
<dbReference type="PROSITE" id="PS51352">
    <property type="entry name" value="THIOREDOXIN_2"/>
    <property type="match status" value="1"/>
</dbReference>
<dbReference type="PANTHER" id="PTHR42801">
    <property type="entry name" value="THIOREDOXIN-DEPENDENT PEROXIDE REDUCTASE"/>
    <property type="match status" value="1"/>
</dbReference>
<dbReference type="HOGENOM" id="CLU_042529_5_0_1"/>
<evidence type="ECO:0000256" key="5">
    <source>
        <dbReference type="ARBA" id="ARBA00023157"/>
    </source>
</evidence>
<keyword evidence="3" id="KW-0049">Antioxidant</keyword>
<evidence type="ECO:0000256" key="2">
    <source>
        <dbReference type="ARBA" id="ARBA00022559"/>
    </source>
</evidence>
<name>A0A0A1T4Z3_9HYPO</name>
<keyword evidence="6" id="KW-0676">Redox-active center</keyword>
<keyword evidence="4" id="KW-0560">Oxidoreductase</keyword>
<feature type="domain" description="Thioredoxin" evidence="10">
    <location>
        <begin position="44"/>
        <end position="217"/>
    </location>
</feature>
<reference evidence="11 12" key="1">
    <citation type="journal article" date="2015" name="Genome Announc.">
        <title>Draft Genome Sequence and Gene Annotation of the Entomopathogenic Fungus Verticillium hemipterigenum.</title>
        <authorList>
            <person name="Horn F."/>
            <person name="Habel A."/>
            <person name="Scharf D.H."/>
            <person name="Dworschak J."/>
            <person name="Brakhage A.A."/>
            <person name="Guthke R."/>
            <person name="Hertweck C."/>
            <person name="Linde J."/>
        </authorList>
    </citation>
    <scope>NUCLEOTIDE SEQUENCE [LARGE SCALE GENOMIC DNA]</scope>
</reference>
<keyword evidence="12" id="KW-1185">Reference proteome</keyword>
<dbReference type="GO" id="GO:0005737">
    <property type="term" value="C:cytoplasm"/>
    <property type="evidence" value="ECO:0007669"/>
    <property type="project" value="TreeGrafter"/>
</dbReference>
<comment type="similarity">
    <text evidence="8">Belongs to the peroxiredoxin family. BCP/PrxQ subfamily.</text>
</comment>
<evidence type="ECO:0000259" key="10">
    <source>
        <dbReference type="PROSITE" id="PS51352"/>
    </source>
</evidence>